<reference evidence="15" key="1">
    <citation type="submission" date="2021-06" db="EMBL/GenBank/DDBJ databases">
        <title>Parelaphostrongylus tenuis whole genome reference sequence.</title>
        <authorList>
            <person name="Garwood T.J."/>
            <person name="Larsen P.A."/>
            <person name="Fountain-Jones N.M."/>
            <person name="Garbe J.R."/>
            <person name="Macchietto M.G."/>
            <person name="Kania S.A."/>
            <person name="Gerhold R.W."/>
            <person name="Richards J.E."/>
            <person name="Wolf T.M."/>
        </authorList>
    </citation>
    <scope>NUCLEOTIDE SEQUENCE</scope>
    <source>
        <strain evidence="15">MNPRO001-30</strain>
        <tissue evidence="15">Meninges</tissue>
    </source>
</reference>
<organism evidence="15 16">
    <name type="scientific">Parelaphostrongylus tenuis</name>
    <name type="common">Meningeal worm</name>
    <dbReference type="NCBI Taxonomy" id="148309"/>
    <lineage>
        <taxon>Eukaryota</taxon>
        <taxon>Metazoa</taxon>
        <taxon>Ecdysozoa</taxon>
        <taxon>Nematoda</taxon>
        <taxon>Chromadorea</taxon>
        <taxon>Rhabditida</taxon>
        <taxon>Rhabditina</taxon>
        <taxon>Rhabditomorpha</taxon>
        <taxon>Strongyloidea</taxon>
        <taxon>Metastrongylidae</taxon>
        <taxon>Parelaphostrongylus</taxon>
    </lineage>
</organism>
<dbReference type="GO" id="GO:0003887">
    <property type="term" value="F:DNA-directed DNA polymerase activity"/>
    <property type="evidence" value="ECO:0007669"/>
    <property type="project" value="InterPro"/>
</dbReference>
<keyword evidence="8" id="KW-0227">DNA damage</keyword>
<dbReference type="InterPro" id="IPR053848">
    <property type="entry name" value="IMS_HHH_1"/>
</dbReference>
<proteinExistence type="inferred from homology"/>
<dbReference type="Gene3D" id="3.30.1490.100">
    <property type="entry name" value="DNA polymerase, Y-family, little finger domain"/>
    <property type="match status" value="1"/>
</dbReference>
<dbReference type="FunFam" id="3.30.1490.100:FF:000001">
    <property type="entry name" value="DNA repair protein REV1"/>
    <property type="match status" value="1"/>
</dbReference>
<dbReference type="GO" id="GO:0046872">
    <property type="term" value="F:metal ion binding"/>
    <property type="evidence" value="ECO:0007669"/>
    <property type="project" value="UniProtKB-KW"/>
</dbReference>
<comment type="caution">
    <text evidence="15">The sequence shown here is derived from an EMBL/GenBank/DDBJ whole genome shotgun (WGS) entry which is preliminary data.</text>
</comment>
<keyword evidence="12" id="KW-0539">Nucleus</keyword>
<comment type="subcellular location">
    <subcellularLocation>
        <location evidence="1">Nucleus</location>
    </subcellularLocation>
</comment>
<protein>
    <recommendedName>
        <fullName evidence="3">DNA repair protein REV1</fullName>
    </recommendedName>
</protein>
<dbReference type="PANTHER" id="PTHR45990">
    <property type="entry name" value="DNA REPAIR PROTEIN REV1"/>
    <property type="match status" value="1"/>
</dbReference>
<evidence type="ECO:0000256" key="3">
    <source>
        <dbReference type="ARBA" id="ARBA00020399"/>
    </source>
</evidence>
<dbReference type="Pfam" id="PF11799">
    <property type="entry name" value="IMS_C"/>
    <property type="match status" value="1"/>
</dbReference>
<evidence type="ECO:0000256" key="7">
    <source>
        <dbReference type="ARBA" id="ARBA00022723"/>
    </source>
</evidence>
<dbReference type="GO" id="GO:0017125">
    <property type="term" value="F:deoxycytidyl transferase activity"/>
    <property type="evidence" value="ECO:0007669"/>
    <property type="project" value="TreeGrafter"/>
</dbReference>
<accession>A0AAD5MRD1</accession>
<keyword evidence="5" id="KW-0808">Transferase</keyword>
<evidence type="ECO:0000256" key="2">
    <source>
        <dbReference type="ARBA" id="ARBA00010945"/>
    </source>
</evidence>
<feature type="domain" description="DNA polymerase IV/DNA polymerase iota-like thumb" evidence="14">
    <location>
        <begin position="2"/>
        <end position="48"/>
    </location>
</feature>
<gene>
    <name evidence="15" type="ORF">KIN20_010031</name>
</gene>
<evidence type="ECO:0000313" key="15">
    <source>
        <dbReference type="EMBL" id="KAJ1353407.1"/>
    </source>
</evidence>
<evidence type="ECO:0000313" key="16">
    <source>
        <dbReference type="Proteomes" id="UP001196413"/>
    </source>
</evidence>
<comment type="similarity">
    <text evidence="2">Belongs to the DNA polymerase type-Y family.</text>
</comment>
<evidence type="ECO:0000256" key="5">
    <source>
        <dbReference type="ARBA" id="ARBA00022679"/>
    </source>
</evidence>
<keyword evidence="6" id="KW-0548">Nucleotidyltransferase</keyword>
<sequence>MGYQTYSKIVSVFGNIEKCRDLQALSRSELERVLGKKSADQIYKMCRGDVDEKDFVTSNIRKSISCDINYGIRFTKKSEVSHFLHVIGQELEKKLKQAKMVTSSVSLKLLIRSPDAPIETEKYLGHGKCDVLSKSAPLGHPTGCSQVITTIVLKLFASMNPVISDLRGIGVQCGRLALMKDVGYSVKSEAISRMFRVREKKKDQKKVVQAPETREDLPMAFSTRPPSFFGECNMAKVKEELIKYLNNEPQEDTVAVVTDFLFYLLRDGCLSTLISICLMFHRELFSLDEENSTDPGWLFAMDFIFDSLDEKCRKMYGAVMIRPAIQRLS</sequence>
<dbReference type="AlphaFoldDB" id="A0AAD5MRD1"/>
<evidence type="ECO:0000256" key="8">
    <source>
        <dbReference type="ARBA" id="ARBA00022763"/>
    </source>
</evidence>
<evidence type="ECO:0000256" key="11">
    <source>
        <dbReference type="ARBA" id="ARBA00023204"/>
    </source>
</evidence>
<dbReference type="GO" id="GO:0005634">
    <property type="term" value="C:nucleus"/>
    <property type="evidence" value="ECO:0007669"/>
    <property type="project" value="UniProtKB-SubCell"/>
</dbReference>
<feature type="domain" description="DNA polymerase Y-family little finger" evidence="13">
    <location>
        <begin position="61"/>
        <end position="176"/>
    </location>
</feature>
<name>A0AAD5MRD1_PARTN</name>
<dbReference type="SUPFAM" id="SSF100879">
    <property type="entry name" value="Lesion bypass DNA polymerase (Y-family), little finger domain"/>
    <property type="match status" value="1"/>
</dbReference>
<evidence type="ECO:0000256" key="9">
    <source>
        <dbReference type="ARBA" id="ARBA00022842"/>
    </source>
</evidence>
<keyword evidence="9" id="KW-0460">Magnesium</keyword>
<evidence type="ECO:0000259" key="14">
    <source>
        <dbReference type="Pfam" id="PF21999"/>
    </source>
</evidence>
<dbReference type="GO" id="GO:0070987">
    <property type="term" value="P:error-free translesion synthesis"/>
    <property type="evidence" value="ECO:0007669"/>
    <property type="project" value="TreeGrafter"/>
</dbReference>
<dbReference type="PANTHER" id="PTHR45990:SF1">
    <property type="entry name" value="DNA REPAIR PROTEIN REV1"/>
    <property type="match status" value="1"/>
</dbReference>
<keyword evidence="10" id="KW-0238">DNA-binding</keyword>
<keyword evidence="4" id="KW-0237">DNA synthesis</keyword>
<keyword evidence="11" id="KW-0234">DNA repair</keyword>
<evidence type="ECO:0000256" key="12">
    <source>
        <dbReference type="ARBA" id="ARBA00023242"/>
    </source>
</evidence>
<evidence type="ECO:0000256" key="1">
    <source>
        <dbReference type="ARBA" id="ARBA00004123"/>
    </source>
</evidence>
<evidence type="ECO:0000256" key="6">
    <source>
        <dbReference type="ARBA" id="ARBA00022695"/>
    </source>
</evidence>
<dbReference type="GO" id="GO:0003684">
    <property type="term" value="F:damaged DNA binding"/>
    <property type="evidence" value="ECO:0007669"/>
    <property type="project" value="InterPro"/>
</dbReference>
<evidence type="ECO:0000256" key="10">
    <source>
        <dbReference type="ARBA" id="ARBA00023125"/>
    </source>
</evidence>
<dbReference type="GO" id="GO:0042276">
    <property type="term" value="P:error-prone translesion synthesis"/>
    <property type="evidence" value="ECO:0007669"/>
    <property type="project" value="TreeGrafter"/>
</dbReference>
<dbReference type="Proteomes" id="UP001196413">
    <property type="component" value="Unassembled WGS sequence"/>
</dbReference>
<dbReference type="Gene3D" id="1.10.150.20">
    <property type="entry name" value="5' to 3' exonuclease, C-terminal subdomain"/>
    <property type="match status" value="1"/>
</dbReference>
<dbReference type="InterPro" id="IPR017961">
    <property type="entry name" value="DNA_pol_Y-fam_little_finger"/>
</dbReference>
<dbReference type="InterPro" id="IPR036775">
    <property type="entry name" value="DNA_pol_Y-fam_lit_finger_sf"/>
</dbReference>
<evidence type="ECO:0000259" key="13">
    <source>
        <dbReference type="Pfam" id="PF11799"/>
    </source>
</evidence>
<keyword evidence="7" id="KW-0479">Metal-binding</keyword>
<dbReference type="EMBL" id="JAHQIW010001705">
    <property type="protein sequence ID" value="KAJ1353407.1"/>
    <property type="molecule type" value="Genomic_DNA"/>
</dbReference>
<keyword evidence="16" id="KW-1185">Reference proteome</keyword>
<dbReference type="GO" id="GO:0006281">
    <property type="term" value="P:DNA repair"/>
    <property type="evidence" value="ECO:0007669"/>
    <property type="project" value="UniProtKB-KW"/>
</dbReference>
<dbReference type="Pfam" id="PF21999">
    <property type="entry name" value="IMS_HHH_1"/>
    <property type="match status" value="1"/>
</dbReference>
<evidence type="ECO:0000256" key="4">
    <source>
        <dbReference type="ARBA" id="ARBA00022634"/>
    </source>
</evidence>